<dbReference type="EC" id="1.1.99.1" evidence="9"/>
<dbReference type="InterPro" id="IPR012132">
    <property type="entry name" value="GMC_OxRdtase"/>
</dbReference>
<comment type="cofactor">
    <cofactor evidence="1 5">
        <name>FAD</name>
        <dbReference type="ChEBI" id="CHEBI:57692"/>
    </cofactor>
</comment>
<evidence type="ECO:0000313" key="10">
    <source>
        <dbReference type="Proteomes" id="UP000319732"/>
    </source>
</evidence>
<evidence type="ECO:0000256" key="5">
    <source>
        <dbReference type="PIRSR" id="PIRSR000137-2"/>
    </source>
</evidence>
<dbReference type="SUPFAM" id="SSF54373">
    <property type="entry name" value="FAD-linked reductases, C-terminal domain"/>
    <property type="match status" value="1"/>
</dbReference>
<dbReference type="EMBL" id="VHSG01000015">
    <property type="protein sequence ID" value="TQV75930.1"/>
    <property type="molecule type" value="Genomic_DNA"/>
</dbReference>
<comment type="similarity">
    <text evidence="2 6">Belongs to the GMC oxidoreductase family.</text>
</comment>
<feature type="domain" description="Glucose-methanol-choline oxidoreductase N-terminal" evidence="7">
    <location>
        <begin position="80"/>
        <end position="103"/>
    </location>
</feature>
<accession>A0A545TFD9</accession>
<dbReference type="InterPro" id="IPR036188">
    <property type="entry name" value="FAD/NAD-bd_sf"/>
</dbReference>
<dbReference type="GO" id="GO:0008812">
    <property type="term" value="F:choline dehydrogenase activity"/>
    <property type="evidence" value="ECO:0007669"/>
    <property type="project" value="UniProtKB-EC"/>
</dbReference>
<proteinExistence type="inferred from homology"/>
<dbReference type="PROSITE" id="PS00624">
    <property type="entry name" value="GMC_OXRED_2"/>
    <property type="match status" value="1"/>
</dbReference>
<keyword evidence="4 5" id="KW-0274">FAD</keyword>
<dbReference type="PANTHER" id="PTHR11552:SF147">
    <property type="entry name" value="CHOLINE DEHYDROGENASE, MITOCHONDRIAL"/>
    <property type="match status" value="1"/>
</dbReference>
<evidence type="ECO:0000259" key="7">
    <source>
        <dbReference type="PROSITE" id="PS00623"/>
    </source>
</evidence>
<protein>
    <submittedName>
        <fullName evidence="9">Choline dehydrogenase</fullName>
        <ecNumber evidence="9">1.1.99.1</ecNumber>
    </submittedName>
</protein>
<dbReference type="Proteomes" id="UP000319732">
    <property type="component" value="Unassembled WGS sequence"/>
</dbReference>
<feature type="domain" description="Glucose-methanol-choline oxidoreductase N-terminal" evidence="8">
    <location>
        <begin position="252"/>
        <end position="266"/>
    </location>
</feature>
<reference evidence="9 10" key="1">
    <citation type="submission" date="2019-06" db="EMBL/GenBank/DDBJ databases">
        <title>Whole genome sequence for Cellvibrionaceae sp. R142.</title>
        <authorList>
            <person name="Wang G."/>
        </authorList>
    </citation>
    <scope>NUCLEOTIDE SEQUENCE [LARGE SCALE GENOMIC DNA]</scope>
    <source>
        <strain evidence="9 10">R142</strain>
    </source>
</reference>
<name>A0A545TFD9_9GAMM</name>
<evidence type="ECO:0000259" key="8">
    <source>
        <dbReference type="PROSITE" id="PS00624"/>
    </source>
</evidence>
<keyword evidence="3 6" id="KW-0285">Flavoprotein</keyword>
<dbReference type="PROSITE" id="PS00623">
    <property type="entry name" value="GMC_OXRED_1"/>
    <property type="match status" value="1"/>
</dbReference>
<dbReference type="RefSeq" id="WP_142905138.1">
    <property type="nucleotide sequence ID" value="NZ_ML660095.1"/>
</dbReference>
<dbReference type="InterPro" id="IPR000172">
    <property type="entry name" value="GMC_OxRdtase_N"/>
</dbReference>
<evidence type="ECO:0000256" key="1">
    <source>
        <dbReference type="ARBA" id="ARBA00001974"/>
    </source>
</evidence>
<dbReference type="InterPro" id="IPR007867">
    <property type="entry name" value="GMC_OxRtase_C"/>
</dbReference>
<dbReference type="Gene3D" id="3.30.560.10">
    <property type="entry name" value="Glucose Oxidase, domain 3"/>
    <property type="match status" value="1"/>
</dbReference>
<gene>
    <name evidence="9" type="ORF">FKG94_15035</name>
</gene>
<dbReference type="PANTHER" id="PTHR11552">
    <property type="entry name" value="GLUCOSE-METHANOL-CHOLINE GMC OXIDOREDUCTASE"/>
    <property type="match status" value="1"/>
</dbReference>
<dbReference type="OrthoDB" id="9785276at2"/>
<dbReference type="AlphaFoldDB" id="A0A545TFD9"/>
<feature type="binding site" evidence="5">
    <location>
        <position position="82"/>
    </location>
    <ligand>
        <name>FAD</name>
        <dbReference type="ChEBI" id="CHEBI:57692"/>
    </ligand>
</feature>
<sequence>MNFDYVIVGAGSAGCVLANRLSADPATSVCLVEAGGSDKSSFIYTPTGITVAITTRLFNWYYHTKAQPTLHNREIFCPRGKVLGGSSSINAMLYVRGQPGDYDHWAALGNSGWRFQDVLPYFKKAQHQERGADALHGVGGPLNVADLRHQHPLSKAFVAAAVEAGYPFNPDFNGPEQEGVGYFQVTQKDGQRCSAAAAYLHPVMDRPNLTVITKAHTQRILLDGKRARGIEIVHGGQRRTLRADKEVMLCAGAFGSPQLLLLSGIGAAAKLQPHGIPVRHELAGVGENLQEHVDVMAVLRDKSATAISYRPKASLKNMLEMVKYLRHRQGLLTSPLAEAGAFIKSAEAEATPDIQLHFLPSAMDDHGRNLAFYFKYGLSLHVCLLRPKSRGSVSLASAAAADDPVIDLNLLSHKDDLAALRNGFKRARSILRSPALADSAGAEIFPGDPVQEDAELDDYIRRKANHIYHPVGTCKMGSDPQAVVDAELRVHGLEGLRVVDASVMPTVVSGNTNAPTIMIGEKAADMILQQQARHPLAQEVVTA</sequence>
<dbReference type="NCBIfam" id="NF002550">
    <property type="entry name" value="PRK02106.1"/>
    <property type="match status" value="1"/>
</dbReference>
<evidence type="ECO:0000256" key="2">
    <source>
        <dbReference type="ARBA" id="ARBA00010790"/>
    </source>
</evidence>
<evidence type="ECO:0000256" key="3">
    <source>
        <dbReference type="ARBA" id="ARBA00022630"/>
    </source>
</evidence>
<dbReference type="Gene3D" id="3.50.50.60">
    <property type="entry name" value="FAD/NAD(P)-binding domain"/>
    <property type="match status" value="1"/>
</dbReference>
<evidence type="ECO:0000256" key="6">
    <source>
        <dbReference type="RuleBase" id="RU003968"/>
    </source>
</evidence>
<dbReference type="PIRSF" id="PIRSF000137">
    <property type="entry name" value="Alcohol_oxidase"/>
    <property type="match status" value="1"/>
</dbReference>
<dbReference type="Pfam" id="PF00732">
    <property type="entry name" value="GMC_oxred_N"/>
    <property type="match status" value="1"/>
</dbReference>
<organism evidence="9 10">
    <name type="scientific">Exilibacterium tricleocarpae</name>
    <dbReference type="NCBI Taxonomy" id="2591008"/>
    <lineage>
        <taxon>Bacteria</taxon>
        <taxon>Pseudomonadati</taxon>
        <taxon>Pseudomonadota</taxon>
        <taxon>Gammaproteobacteria</taxon>
        <taxon>Cellvibrionales</taxon>
        <taxon>Cellvibrionaceae</taxon>
        <taxon>Exilibacterium</taxon>
    </lineage>
</organism>
<keyword evidence="9" id="KW-0560">Oxidoreductase</keyword>
<comment type="caution">
    <text evidence="9">The sequence shown here is derived from an EMBL/GenBank/DDBJ whole genome shotgun (WGS) entry which is preliminary data.</text>
</comment>
<evidence type="ECO:0000313" key="9">
    <source>
        <dbReference type="EMBL" id="TQV75930.1"/>
    </source>
</evidence>
<keyword evidence="10" id="KW-1185">Reference proteome</keyword>
<dbReference type="GO" id="GO:0050660">
    <property type="term" value="F:flavin adenine dinucleotide binding"/>
    <property type="evidence" value="ECO:0007669"/>
    <property type="project" value="InterPro"/>
</dbReference>
<dbReference type="SUPFAM" id="SSF51905">
    <property type="entry name" value="FAD/NAD(P)-binding domain"/>
    <property type="match status" value="1"/>
</dbReference>
<dbReference type="Pfam" id="PF05199">
    <property type="entry name" value="GMC_oxred_C"/>
    <property type="match status" value="1"/>
</dbReference>
<evidence type="ECO:0000256" key="4">
    <source>
        <dbReference type="ARBA" id="ARBA00022827"/>
    </source>
</evidence>